<accession>F6EKV9</accession>
<name>F6EKV9_HOYSD</name>
<dbReference type="Proteomes" id="UP000009235">
    <property type="component" value="Chromosome"/>
</dbReference>
<dbReference type="PANTHER" id="PTHR36172">
    <property type="match status" value="1"/>
</dbReference>
<dbReference type="HOGENOM" id="CLU_082093_1_0_11"/>
<dbReference type="Gene3D" id="1.10.287.2170">
    <property type="match status" value="1"/>
</dbReference>
<dbReference type="SUPFAM" id="SSF53041">
    <property type="entry name" value="Resolvase-like"/>
    <property type="match status" value="1"/>
</dbReference>
<dbReference type="PROSITE" id="PS51736">
    <property type="entry name" value="RECOMBINASES_3"/>
    <property type="match status" value="1"/>
</dbReference>
<dbReference type="eggNOG" id="COG2452">
    <property type="taxonomic scope" value="Bacteria"/>
</dbReference>
<dbReference type="GO" id="GO:0000150">
    <property type="term" value="F:DNA strand exchange activity"/>
    <property type="evidence" value="ECO:0007669"/>
    <property type="project" value="InterPro"/>
</dbReference>
<organism evidence="2 3">
    <name type="scientific">Hoyosella subflava (strain DSM 45089 / JCM 17490 / NBRC 109087 / DQS3-9A1)</name>
    <name type="common">Amycolicicoccus subflavus</name>
    <dbReference type="NCBI Taxonomy" id="443218"/>
    <lineage>
        <taxon>Bacteria</taxon>
        <taxon>Bacillati</taxon>
        <taxon>Actinomycetota</taxon>
        <taxon>Actinomycetes</taxon>
        <taxon>Mycobacteriales</taxon>
        <taxon>Hoyosellaceae</taxon>
        <taxon>Hoyosella</taxon>
    </lineage>
</organism>
<gene>
    <name evidence="2" type="ordered locus">AS9A_2992</name>
</gene>
<proteinExistence type="predicted"/>
<evidence type="ECO:0000313" key="3">
    <source>
        <dbReference type="Proteomes" id="UP000009235"/>
    </source>
</evidence>
<evidence type="ECO:0000259" key="1">
    <source>
        <dbReference type="PROSITE" id="PS51736"/>
    </source>
</evidence>
<sequence>MVFNAFERSNLSVVCGTTEHMNLATWAQRNGVARVTAYRWFRSGSLPVPARKAGGLILVGDPTTNTQSHGRTAVYAGVSSADQKAGLDRQVARVTAWAASERIGVGKVVTEVGSALNGHRGKFLALLRDPIVTRIVVEHRDRFCRFGSEYVQAALAANGGALVVVDSCEVDDDLVRDMTEILTSMCARLYGKRAAVHRAKRAVAATADDTSGRVA</sequence>
<keyword evidence="3" id="KW-1185">Reference proteome</keyword>
<dbReference type="InterPro" id="IPR051491">
    <property type="entry name" value="Recombinase/Transposase-rel"/>
</dbReference>
<reference evidence="2 3" key="1">
    <citation type="journal article" date="2011" name="J. Bacteriol.">
        <title>Complete genome sequence of Amycolicicoccus subflavus DQS3-9A1T, an actinomycete isolated from crude oil-polluted soil.</title>
        <authorList>
            <person name="Cai M."/>
            <person name="Chen W.M."/>
            <person name="Nie Y."/>
            <person name="Chi C.Q."/>
            <person name="Wang Y.N."/>
            <person name="Tang Y.Q."/>
            <person name="Li G.Y."/>
            <person name="Wu X.L."/>
        </authorList>
    </citation>
    <scope>NUCLEOTIDE SEQUENCE [LARGE SCALE GENOMIC DNA]</scope>
    <source>
        <strain evidence="3">DSM 45089 / DQS3-9A1</strain>
    </source>
</reference>
<dbReference type="InterPro" id="IPR036162">
    <property type="entry name" value="Resolvase-like_N_sf"/>
</dbReference>
<dbReference type="Gene3D" id="3.40.50.1390">
    <property type="entry name" value="Resolvase, N-terminal catalytic domain"/>
    <property type="match status" value="1"/>
</dbReference>
<dbReference type="AlphaFoldDB" id="F6EKV9"/>
<dbReference type="InterPro" id="IPR048046">
    <property type="entry name" value="Transpos_IS607"/>
</dbReference>
<protein>
    <submittedName>
        <fullName evidence="2">Possible resolvase</fullName>
    </submittedName>
</protein>
<dbReference type="SMART" id="SM00857">
    <property type="entry name" value="Resolvase"/>
    <property type="match status" value="1"/>
</dbReference>
<dbReference type="KEGG" id="asd:AS9A_2992"/>
<dbReference type="EMBL" id="CP002786">
    <property type="protein sequence ID" value="AEF41439.1"/>
    <property type="molecule type" value="Genomic_DNA"/>
</dbReference>
<dbReference type="STRING" id="443218.AS9A_2992"/>
<dbReference type="InterPro" id="IPR006119">
    <property type="entry name" value="Resolv_N"/>
</dbReference>
<dbReference type="PANTHER" id="PTHR36172:SF1">
    <property type="entry name" value="RESOLVASE-RELATED"/>
    <property type="match status" value="1"/>
</dbReference>
<dbReference type="Pfam" id="PF00239">
    <property type="entry name" value="Resolvase"/>
    <property type="match status" value="1"/>
</dbReference>
<feature type="domain" description="Resolvase/invertase-type recombinase catalytic" evidence="1">
    <location>
        <begin position="71"/>
        <end position="210"/>
    </location>
</feature>
<evidence type="ECO:0000313" key="2">
    <source>
        <dbReference type="EMBL" id="AEF41439.1"/>
    </source>
</evidence>
<dbReference type="GO" id="GO:0003677">
    <property type="term" value="F:DNA binding"/>
    <property type="evidence" value="ECO:0007669"/>
    <property type="project" value="InterPro"/>
</dbReference>
<dbReference type="NCBIfam" id="NF033518">
    <property type="entry name" value="transpos_IS607"/>
    <property type="match status" value="1"/>
</dbReference>
<dbReference type="FunFam" id="3.40.50.1390:FF:000002">
    <property type="entry name" value="ORF1 in transposon ISC1904"/>
    <property type="match status" value="1"/>
</dbReference>